<evidence type="ECO:0000256" key="1">
    <source>
        <dbReference type="SAM" id="MobiDB-lite"/>
    </source>
</evidence>
<sequence>MTDPHMTGPPVTDPQSTGPAVPAVPLHCPTCGSEVRGSDSFCEACGTSLAFAAATDADGTPLGSDDDLLESPITLSRSLVSSTPEAATDTVVVNRRPCRECGGTVGPDGYCEVCGTKAPTERDHYTEQPAPWVAACSDRGIRHDRNEDASAIAADAAPGSRAVLVACDGVSTSTDSDVAALAAARAARDVLVAHNPAGIGLPASRTAAVASAIGAAVAAANDAVIAHTAPNSPNAASCTFACAVVEGDQATYGNVGDSRVYWIPDTGEAALLSVDDSVAQLRIDSGATREQAEAGPQAHAITKWLGRDAPDLTPTTGTVQLTEPGWLVVCTDGLWNYASEPRALQHVFAEQIATIGSAGESAVGLDPLPLTEALVRWACDQGGKDNITVALARRS</sequence>
<dbReference type="Gene3D" id="3.60.40.10">
    <property type="entry name" value="PPM-type phosphatase domain"/>
    <property type="match status" value="1"/>
</dbReference>
<dbReference type="SUPFAM" id="SSF81606">
    <property type="entry name" value="PP2C-like"/>
    <property type="match status" value="1"/>
</dbReference>
<keyword evidence="4" id="KW-1185">Reference proteome</keyword>
<organism evidence="3 4">
    <name type="scientific">Microlunatus ginsengisoli</name>
    <dbReference type="NCBI Taxonomy" id="363863"/>
    <lineage>
        <taxon>Bacteria</taxon>
        <taxon>Bacillati</taxon>
        <taxon>Actinomycetota</taxon>
        <taxon>Actinomycetes</taxon>
        <taxon>Propionibacteriales</taxon>
        <taxon>Propionibacteriaceae</taxon>
        <taxon>Microlunatus</taxon>
    </lineage>
</organism>
<evidence type="ECO:0000313" key="3">
    <source>
        <dbReference type="EMBL" id="GAA3621465.1"/>
    </source>
</evidence>
<dbReference type="SMART" id="SM00331">
    <property type="entry name" value="PP2C_SIG"/>
    <property type="match status" value="1"/>
</dbReference>
<feature type="domain" description="PPM-type phosphatase" evidence="2">
    <location>
        <begin position="132"/>
        <end position="394"/>
    </location>
</feature>
<dbReference type="Pfam" id="PF13672">
    <property type="entry name" value="PP2C_2"/>
    <property type="match status" value="1"/>
</dbReference>
<feature type="region of interest" description="Disordered" evidence="1">
    <location>
        <begin position="1"/>
        <end position="20"/>
    </location>
</feature>
<reference evidence="4" key="1">
    <citation type="journal article" date="2019" name="Int. J. Syst. Evol. Microbiol.">
        <title>The Global Catalogue of Microorganisms (GCM) 10K type strain sequencing project: providing services to taxonomists for standard genome sequencing and annotation.</title>
        <authorList>
            <consortium name="The Broad Institute Genomics Platform"/>
            <consortium name="The Broad Institute Genome Sequencing Center for Infectious Disease"/>
            <person name="Wu L."/>
            <person name="Ma J."/>
        </authorList>
    </citation>
    <scope>NUCLEOTIDE SEQUENCE [LARGE SCALE GENOMIC DNA]</scope>
    <source>
        <strain evidence="4">JCM 16929</strain>
    </source>
</reference>
<dbReference type="EMBL" id="BAABAB010000016">
    <property type="protein sequence ID" value="GAA3621465.1"/>
    <property type="molecule type" value="Genomic_DNA"/>
</dbReference>
<dbReference type="InterPro" id="IPR026870">
    <property type="entry name" value="Zinc_ribbon_dom"/>
</dbReference>
<dbReference type="SMART" id="SM00332">
    <property type="entry name" value="PP2Cc"/>
    <property type="match status" value="1"/>
</dbReference>
<dbReference type="CDD" id="cd00143">
    <property type="entry name" value="PP2Cc"/>
    <property type="match status" value="1"/>
</dbReference>
<evidence type="ECO:0000313" key="4">
    <source>
        <dbReference type="Proteomes" id="UP001501490"/>
    </source>
</evidence>
<accession>A0ABP6ZWH3</accession>
<comment type="caution">
    <text evidence="3">The sequence shown here is derived from an EMBL/GenBank/DDBJ whole genome shotgun (WGS) entry which is preliminary data.</text>
</comment>
<dbReference type="Proteomes" id="UP001501490">
    <property type="component" value="Unassembled WGS sequence"/>
</dbReference>
<protein>
    <submittedName>
        <fullName evidence="3">Protein phosphatase 2C domain-containing protein</fullName>
    </submittedName>
</protein>
<dbReference type="InterPro" id="IPR036457">
    <property type="entry name" value="PPM-type-like_dom_sf"/>
</dbReference>
<proteinExistence type="predicted"/>
<gene>
    <name evidence="3" type="ORF">GCM10022236_24740</name>
</gene>
<evidence type="ECO:0000259" key="2">
    <source>
        <dbReference type="PROSITE" id="PS51746"/>
    </source>
</evidence>
<dbReference type="InterPro" id="IPR001932">
    <property type="entry name" value="PPM-type_phosphatase-like_dom"/>
</dbReference>
<name>A0ABP6ZWH3_9ACTN</name>
<dbReference type="Pfam" id="PF13240">
    <property type="entry name" value="Zn_Ribbon_1"/>
    <property type="match status" value="1"/>
</dbReference>
<dbReference type="PROSITE" id="PS51746">
    <property type="entry name" value="PPM_2"/>
    <property type="match status" value="1"/>
</dbReference>